<protein>
    <submittedName>
        <fullName evidence="3">Quinoprotein dehydrogenase-associated SoxYZ-like carrier</fullName>
    </submittedName>
</protein>
<keyword evidence="1" id="KW-0732">Signal</keyword>
<dbReference type="Gene3D" id="2.60.40.2470">
    <property type="entry name" value="SoxY domain"/>
    <property type="match status" value="1"/>
</dbReference>
<feature type="domain" description="Ig-like SoxY" evidence="2">
    <location>
        <begin position="38"/>
        <end position="143"/>
    </location>
</feature>
<sequence>MGRWIAVTLMLLTGLARAAALPDDPLRSPMWEYNLGRYLGDEARVVIDDRVALKVPGFAEDSAQVPLTVDLSAFPGPIRQLVSWVDFNPVPLLFKLTPEAAQPRLIALNFRVQQATAVRVAVQADDGRWHIGSADVDAAGGGCTAPSMTAANPDWQTAFGTIRGGAFSPVPGHTRFKFHTLHPMDSGMVGNVPAFRIDDVRLHDLASDRLLLRMRLAESAAENPMFVFELAGEQRAVRLWMRDNNGNLFERELALGEGG</sequence>
<name>A0ABU3W183_9GAMM</name>
<gene>
    <name evidence="3" type="ORF">RYS15_16510</name>
</gene>
<evidence type="ECO:0000313" key="4">
    <source>
        <dbReference type="Proteomes" id="UP001269819"/>
    </source>
</evidence>
<keyword evidence="4" id="KW-1185">Reference proteome</keyword>
<dbReference type="Gene3D" id="2.60.40.10">
    <property type="entry name" value="Immunoglobulins"/>
    <property type="match status" value="1"/>
</dbReference>
<reference evidence="3 4" key="1">
    <citation type="submission" date="2023-10" db="EMBL/GenBank/DDBJ databases">
        <title>Characteristics and mechanism of a salt-tolerant marine origin heterotrophic nitrifying- aerobic denitrifying bacteria Marinobacter xestospongiae HN1.</title>
        <authorList>
            <person name="Qi R."/>
        </authorList>
    </citation>
    <scope>NUCLEOTIDE SEQUENCE [LARGE SCALE GENOMIC DNA]</scope>
    <source>
        <strain evidence="3 4">HN1</strain>
    </source>
</reference>
<evidence type="ECO:0000256" key="1">
    <source>
        <dbReference type="SAM" id="SignalP"/>
    </source>
</evidence>
<comment type="caution">
    <text evidence="3">The sequence shown here is derived from an EMBL/GenBank/DDBJ whole genome shotgun (WGS) entry which is preliminary data.</text>
</comment>
<evidence type="ECO:0000313" key="3">
    <source>
        <dbReference type="EMBL" id="MDV2080292.1"/>
    </source>
</evidence>
<dbReference type="EMBL" id="JAWIIJ010000012">
    <property type="protein sequence ID" value="MDV2080292.1"/>
    <property type="molecule type" value="Genomic_DNA"/>
</dbReference>
<feature type="chain" id="PRO_5047376297" evidence="1">
    <location>
        <begin position="19"/>
        <end position="259"/>
    </location>
</feature>
<accession>A0ABU3W183</accession>
<dbReference type="InterPro" id="IPR014756">
    <property type="entry name" value="Ig_E-set"/>
</dbReference>
<proteinExistence type="predicted"/>
<dbReference type="InterPro" id="IPR032711">
    <property type="entry name" value="SoxY"/>
</dbReference>
<dbReference type="InterPro" id="IPR013783">
    <property type="entry name" value="Ig-like_fold"/>
</dbReference>
<evidence type="ECO:0000259" key="2">
    <source>
        <dbReference type="Pfam" id="PF13501"/>
    </source>
</evidence>
<organism evidence="3 4">
    <name type="scientific">Marinobacter xestospongiae</name>
    <dbReference type="NCBI Taxonomy" id="994319"/>
    <lineage>
        <taxon>Bacteria</taxon>
        <taxon>Pseudomonadati</taxon>
        <taxon>Pseudomonadota</taxon>
        <taxon>Gammaproteobacteria</taxon>
        <taxon>Pseudomonadales</taxon>
        <taxon>Marinobacteraceae</taxon>
        <taxon>Marinobacter</taxon>
    </lineage>
</organism>
<dbReference type="RefSeq" id="WP_316974717.1">
    <property type="nucleotide sequence ID" value="NZ_JAWIIJ010000012.1"/>
</dbReference>
<dbReference type="Pfam" id="PF13501">
    <property type="entry name" value="SoxY"/>
    <property type="match status" value="1"/>
</dbReference>
<dbReference type="SUPFAM" id="SSF81296">
    <property type="entry name" value="E set domains"/>
    <property type="match status" value="1"/>
</dbReference>
<dbReference type="InterPro" id="IPR030831">
    <property type="entry name" value="Fuse-rel_SoxYZ"/>
</dbReference>
<dbReference type="NCBIfam" id="TIGR04557">
    <property type="entry name" value="fuse_rel_SoxYZ"/>
    <property type="match status" value="1"/>
</dbReference>
<feature type="signal peptide" evidence="1">
    <location>
        <begin position="1"/>
        <end position="18"/>
    </location>
</feature>
<dbReference type="Proteomes" id="UP001269819">
    <property type="component" value="Unassembled WGS sequence"/>
</dbReference>
<dbReference type="InterPro" id="IPR038162">
    <property type="entry name" value="SoxY_sf"/>
</dbReference>